<keyword evidence="8" id="KW-0807">Transducer</keyword>
<feature type="domain" description="G-protein coupled receptors family 1 profile" evidence="11">
    <location>
        <begin position="1"/>
        <end position="138"/>
    </location>
</feature>
<keyword evidence="6 10" id="KW-0472">Membrane</keyword>
<keyword evidence="7" id="KW-0675">Receptor</keyword>
<evidence type="ECO:0000256" key="3">
    <source>
        <dbReference type="ARBA" id="ARBA00022692"/>
    </source>
</evidence>
<protein>
    <submittedName>
        <fullName evidence="12">Oidioi.mRNA.OKI2018_I69.chr2.g6387.t1.cds</fullName>
    </submittedName>
</protein>
<proteinExistence type="predicted"/>
<feature type="transmembrane region" description="Helical" evidence="10">
    <location>
        <begin position="29"/>
        <end position="53"/>
    </location>
</feature>
<dbReference type="CDD" id="cd00637">
    <property type="entry name" value="7tm_classA_rhodopsin-like"/>
    <property type="match status" value="1"/>
</dbReference>
<evidence type="ECO:0000313" key="12">
    <source>
        <dbReference type="EMBL" id="CAG5112137.1"/>
    </source>
</evidence>
<dbReference type="PROSITE" id="PS50262">
    <property type="entry name" value="G_PROTEIN_RECEP_F1_2"/>
    <property type="match status" value="1"/>
</dbReference>
<name>A0ABN7T540_OIKDI</name>
<accession>A0ABN7T540</accession>
<dbReference type="InterPro" id="IPR017452">
    <property type="entry name" value="GPCR_Rhodpsn_7TM"/>
</dbReference>
<keyword evidence="3 10" id="KW-0812">Transmembrane</keyword>
<sequence>MPEASMIECPENNSTLGRCEQPKYFLEKIYYGTFTVVGFIVPMIVIITSYYFIMQKVHKSRIQIKKIGTKNDGADSRKNFNRTIMIFFVATLICLLPYICYQIILFYMIPLSSYHCEGFKNVSQSFLIMSPILNAILYSFLGRKFREECFSTFTPSYLEETSMRIFGFRGRSQRNPTLATDSTAFSGRHSGSRFSRSYPKQESTRISTSVRAMSSSCQEQS</sequence>
<dbReference type="PRINTS" id="PR00237">
    <property type="entry name" value="GPCRRHODOPSN"/>
</dbReference>
<feature type="transmembrane region" description="Helical" evidence="10">
    <location>
        <begin position="84"/>
        <end position="109"/>
    </location>
</feature>
<dbReference type="InterPro" id="IPR000276">
    <property type="entry name" value="GPCR_Rhodpsn"/>
</dbReference>
<keyword evidence="2" id="KW-1003">Cell membrane</keyword>
<evidence type="ECO:0000256" key="8">
    <source>
        <dbReference type="ARBA" id="ARBA00023224"/>
    </source>
</evidence>
<dbReference type="Pfam" id="PF00001">
    <property type="entry name" value="7tm_1"/>
    <property type="match status" value="1"/>
</dbReference>
<dbReference type="EMBL" id="OU015567">
    <property type="protein sequence ID" value="CAG5112137.1"/>
    <property type="molecule type" value="Genomic_DNA"/>
</dbReference>
<gene>
    <name evidence="12" type="ORF">OKIOD_LOCUS15152</name>
</gene>
<evidence type="ECO:0000256" key="5">
    <source>
        <dbReference type="ARBA" id="ARBA00023040"/>
    </source>
</evidence>
<evidence type="ECO:0000313" key="13">
    <source>
        <dbReference type="Proteomes" id="UP001158576"/>
    </source>
</evidence>
<evidence type="ECO:0000256" key="1">
    <source>
        <dbReference type="ARBA" id="ARBA00004651"/>
    </source>
</evidence>
<comment type="subcellular location">
    <subcellularLocation>
        <location evidence="1">Cell membrane</location>
        <topology evidence="1">Multi-pass membrane protein</topology>
    </subcellularLocation>
</comment>
<dbReference type="Gene3D" id="1.20.1070.10">
    <property type="entry name" value="Rhodopsin 7-helix transmembrane proteins"/>
    <property type="match status" value="1"/>
</dbReference>
<keyword evidence="4 10" id="KW-1133">Transmembrane helix</keyword>
<evidence type="ECO:0000259" key="11">
    <source>
        <dbReference type="PROSITE" id="PS50262"/>
    </source>
</evidence>
<reference evidence="12 13" key="1">
    <citation type="submission" date="2021-04" db="EMBL/GenBank/DDBJ databases">
        <authorList>
            <person name="Bliznina A."/>
        </authorList>
    </citation>
    <scope>NUCLEOTIDE SEQUENCE [LARGE SCALE GENOMIC DNA]</scope>
</reference>
<evidence type="ECO:0000256" key="7">
    <source>
        <dbReference type="ARBA" id="ARBA00023170"/>
    </source>
</evidence>
<evidence type="ECO:0000256" key="9">
    <source>
        <dbReference type="SAM" id="MobiDB-lite"/>
    </source>
</evidence>
<evidence type="ECO:0000256" key="4">
    <source>
        <dbReference type="ARBA" id="ARBA00022989"/>
    </source>
</evidence>
<evidence type="ECO:0000256" key="2">
    <source>
        <dbReference type="ARBA" id="ARBA00022475"/>
    </source>
</evidence>
<dbReference type="PANTHER" id="PTHR24228">
    <property type="entry name" value="B2 BRADYKININ RECEPTOR/ANGIOTENSIN II RECEPTOR"/>
    <property type="match status" value="1"/>
</dbReference>
<feature type="compositionally biased region" description="Low complexity" evidence="9">
    <location>
        <begin position="185"/>
        <end position="197"/>
    </location>
</feature>
<feature type="region of interest" description="Disordered" evidence="9">
    <location>
        <begin position="177"/>
        <end position="221"/>
    </location>
</feature>
<organism evidence="12 13">
    <name type="scientific">Oikopleura dioica</name>
    <name type="common">Tunicate</name>
    <dbReference type="NCBI Taxonomy" id="34765"/>
    <lineage>
        <taxon>Eukaryota</taxon>
        <taxon>Metazoa</taxon>
        <taxon>Chordata</taxon>
        <taxon>Tunicata</taxon>
        <taxon>Appendicularia</taxon>
        <taxon>Copelata</taxon>
        <taxon>Oikopleuridae</taxon>
        <taxon>Oikopleura</taxon>
    </lineage>
</organism>
<feature type="compositionally biased region" description="Polar residues" evidence="9">
    <location>
        <begin position="198"/>
        <end position="221"/>
    </location>
</feature>
<dbReference type="SUPFAM" id="SSF81321">
    <property type="entry name" value="Family A G protein-coupled receptor-like"/>
    <property type="match status" value="1"/>
</dbReference>
<dbReference type="PANTHER" id="PTHR24228:SF59">
    <property type="entry name" value="NEUROPEPTIDE RECEPTOR 15"/>
    <property type="match status" value="1"/>
</dbReference>
<evidence type="ECO:0000256" key="6">
    <source>
        <dbReference type="ARBA" id="ARBA00023136"/>
    </source>
</evidence>
<evidence type="ECO:0000256" key="10">
    <source>
        <dbReference type="SAM" id="Phobius"/>
    </source>
</evidence>
<feature type="transmembrane region" description="Helical" evidence="10">
    <location>
        <begin position="121"/>
        <end position="141"/>
    </location>
</feature>
<keyword evidence="13" id="KW-1185">Reference proteome</keyword>
<keyword evidence="5" id="KW-0297">G-protein coupled receptor</keyword>
<dbReference type="Proteomes" id="UP001158576">
    <property type="component" value="Chromosome 2"/>
</dbReference>